<feature type="region of interest" description="Disordered" evidence="1">
    <location>
        <begin position="161"/>
        <end position="183"/>
    </location>
</feature>
<accession>A0AA90SKL3</accession>
<protein>
    <submittedName>
        <fullName evidence="2">Uncharacterized protein</fullName>
    </submittedName>
</protein>
<sequence length="183" mass="19503">MEVLPSLARAGVARSFDPTIWPEGTVMDGDEVLIAGAPARGLLGRGPSCDGVLVTRVGRMVRSGPVVLCDIDGPIPPHHTLADVAWPGVHLAGARMRQLLIRGADGARLAGRVEVPADVPLDALIVLALTPPAADAVPELRSWCAECDEPVGAVRWTAWTSDDPRRNHDGHGERVHRHLERLA</sequence>
<reference evidence="2" key="1">
    <citation type="submission" date="2023-08" db="EMBL/GenBank/DDBJ databases">
        <title>The draft genome of Tsukamurella strandjordii strain 050030.</title>
        <authorList>
            <person name="Zhao F."/>
            <person name="Feng Y."/>
            <person name="Zong Z."/>
        </authorList>
    </citation>
    <scope>NUCLEOTIDE SEQUENCE</scope>
    <source>
        <strain evidence="2">050030</strain>
    </source>
</reference>
<dbReference type="EMBL" id="JAUTIX010000002">
    <property type="protein sequence ID" value="MDP0397162.1"/>
    <property type="molecule type" value="Genomic_DNA"/>
</dbReference>
<keyword evidence="3" id="KW-1185">Reference proteome</keyword>
<feature type="compositionally biased region" description="Basic residues" evidence="1">
    <location>
        <begin position="174"/>
        <end position="183"/>
    </location>
</feature>
<gene>
    <name evidence="2" type="ORF">Q7X28_04410</name>
</gene>
<evidence type="ECO:0000313" key="2">
    <source>
        <dbReference type="EMBL" id="MDP0397162.1"/>
    </source>
</evidence>
<comment type="caution">
    <text evidence="2">The sequence shown here is derived from an EMBL/GenBank/DDBJ whole genome shotgun (WGS) entry which is preliminary data.</text>
</comment>
<evidence type="ECO:0000313" key="3">
    <source>
        <dbReference type="Proteomes" id="UP001178281"/>
    </source>
</evidence>
<feature type="compositionally biased region" description="Basic and acidic residues" evidence="1">
    <location>
        <begin position="162"/>
        <end position="173"/>
    </location>
</feature>
<name>A0AA90SKL3_9ACTN</name>
<proteinExistence type="predicted"/>
<dbReference type="RefSeq" id="WP_305110434.1">
    <property type="nucleotide sequence ID" value="NZ_JAUTIX010000002.1"/>
</dbReference>
<evidence type="ECO:0000256" key="1">
    <source>
        <dbReference type="SAM" id="MobiDB-lite"/>
    </source>
</evidence>
<organism evidence="2 3">
    <name type="scientific">Tsukamurella strandjordii</name>
    <dbReference type="NCBI Taxonomy" id="147577"/>
    <lineage>
        <taxon>Bacteria</taxon>
        <taxon>Bacillati</taxon>
        <taxon>Actinomycetota</taxon>
        <taxon>Actinomycetes</taxon>
        <taxon>Mycobacteriales</taxon>
        <taxon>Tsukamurellaceae</taxon>
        <taxon>Tsukamurella</taxon>
    </lineage>
</organism>
<dbReference type="Proteomes" id="UP001178281">
    <property type="component" value="Unassembled WGS sequence"/>
</dbReference>
<dbReference type="AlphaFoldDB" id="A0AA90SKL3"/>